<gene>
    <name evidence="2" type="ORF">K435DRAFT_781371</name>
</gene>
<keyword evidence="3" id="KW-1185">Reference proteome</keyword>
<dbReference type="AlphaFoldDB" id="A0A4S8LM40"/>
<protein>
    <submittedName>
        <fullName evidence="2">Uncharacterized protein</fullName>
    </submittedName>
</protein>
<dbReference type="Proteomes" id="UP000297245">
    <property type="component" value="Unassembled WGS sequence"/>
</dbReference>
<reference evidence="2 3" key="1">
    <citation type="journal article" date="2019" name="Nat. Ecol. Evol.">
        <title>Megaphylogeny resolves global patterns of mushroom evolution.</title>
        <authorList>
            <person name="Varga T."/>
            <person name="Krizsan K."/>
            <person name="Foldi C."/>
            <person name="Dima B."/>
            <person name="Sanchez-Garcia M."/>
            <person name="Sanchez-Ramirez S."/>
            <person name="Szollosi G.J."/>
            <person name="Szarkandi J.G."/>
            <person name="Papp V."/>
            <person name="Albert L."/>
            <person name="Andreopoulos W."/>
            <person name="Angelini C."/>
            <person name="Antonin V."/>
            <person name="Barry K.W."/>
            <person name="Bougher N.L."/>
            <person name="Buchanan P."/>
            <person name="Buyck B."/>
            <person name="Bense V."/>
            <person name="Catcheside P."/>
            <person name="Chovatia M."/>
            <person name="Cooper J."/>
            <person name="Damon W."/>
            <person name="Desjardin D."/>
            <person name="Finy P."/>
            <person name="Geml J."/>
            <person name="Haridas S."/>
            <person name="Hughes K."/>
            <person name="Justo A."/>
            <person name="Karasinski D."/>
            <person name="Kautmanova I."/>
            <person name="Kiss B."/>
            <person name="Kocsube S."/>
            <person name="Kotiranta H."/>
            <person name="LaButti K.M."/>
            <person name="Lechner B.E."/>
            <person name="Liimatainen K."/>
            <person name="Lipzen A."/>
            <person name="Lukacs Z."/>
            <person name="Mihaltcheva S."/>
            <person name="Morgado L.N."/>
            <person name="Niskanen T."/>
            <person name="Noordeloos M.E."/>
            <person name="Ohm R.A."/>
            <person name="Ortiz-Santana B."/>
            <person name="Ovrebo C."/>
            <person name="Racz N."/>
            <person name="Riley R."/>
            <person name="Savchenko A."/>
            <person name="Shiryaev A."/>
            <person name="Soop K."/>
            <person name="Spirin V."/>
            <person name="Szebenyi C."/>
            <person name="Tomsovsky M."/>
            <person name="Tulloss R.E."/>
            <person name="Uehling J."/>
            <person name="Grigoriev I.V."/>
            <person name="Vagvolgyi C."/>
            <person name="Papp T."/>
            <person name="Martin F.M."/>
            <person name="Miettinen O."/>
            <person name="Hibbett D.S."/>
            <person name="Nagy L.G."/>
        </authorList>
    </citation>
    <scope>NUCLEOTIDE SEQUENCE [LARGE SCALE GENOMIC DNA]</scope>
    <source>
        <strain evidence="2 3">CBS 962.96</strain>
    </source>
</reference>
<name>A0A4S8LM40_DENBC</name>
<feature type="region of interest" description="Disordered" evidence="1">
    <location>
        <begin position="33"/>
        <end position="52"/>
    </location>
</feature>
<evidence type="ECO:0000313" key="2">
    <source>
        <dbReference type="EMBL" id="THU90013.1"/>
    </source>
</evidence>
<sequence length="63" mass="7181">MGEVPAKNAEIKAARKKNCRAVQCQQSIVNNEEELEFSAGGEDEDDEDDEGWAKREWVVKRRS</sequence>
<evidence type="ECO:0000256" key="1">
    <source>
        <dbReference type="SAM" id="MobiDB-lite"/>
    </source>
</evidence>
<proteinExistence type="predicted"/>
<organism evidence="2 3">
    <name type="scientific">Dendrothele bispora (strain CBS 962.96)</name>
    <dbReference type="NCBI Taxonomy" id="1314807"/>
    <lineage>
        <taxon>Eukaryota</taxon>
        <taxon>Fungi</taxon>
        <taxon>Dikarya</taxon>
        <taxon>Basidiomycota</taxon>
        <taxon>Agaricomycotina</taxon>
        <taxon>Agaricomycetes</taxon>
        <taxon>Agaricomycetidae</taxon>
        <taxon>Agaricales</taxon>
        <taxon>Agaricales incertae sedis</taxon>
        <taxon>Dendrothele</taxon>
    </lineage>
</organism>
<feature type="compositionally biased region" description="Acidic residues" evidence="1">
    <location>
        <begin position="33"/>
        <end position="50"/>
    </location>
</feature>
<evidence type="ECO:0000313" key="3">
    <source>
        <dbReference type="Proteomes" id="UP000297245"/>
    </source>
</evidence>
<dbReference type="EMBL" id="ML179349">
    <property type="protein sequence ID" value="THU90013.1"/>
    <property type="molecule type" value="Genomic_DNA"/>
</dbReference>
<accession>A0A4S8LM40</accession>